<gene>
    <name evidence="3" type="ORF">JI749_12180</name>
</gene>
<accession>A0ABX7BWZ0</accession>
<keyword evidence="2" id="KW-1133">Transmembrane helix</keyword>
<sequence>MSESTLPADTPVSPSAQRKRPPARHAAKLAVWLLGIPSVLLLLLYLVLLVTPIRLPFGGQAVRSVIQSALPATSRLELGEMNLALEGGVWPVIQFAPVLLTDGKTGARVAMDALEVGFSPARAIFGQPGATVTIVRPHIQMVQDLFGPRLTSFDLEDDPKGGPPVLRVHEGEDAFPTVGISTGGIGVEGSDAPPPMRSDNEWLIYNLEASEQGIADLVDQAAQGRFSKLVVRDGVIDMTDSVYGLFRRFEAINLEIGPSPDRRDTNGSFSASLGGRTMTGSLSRSVDDAGNSRLEADVTNIDFAALLPFIDDATSLAAMRGAGALSIDVNFEPAGGKLVDGRFKVDLTGLDLRIADAYFPIASSILDITWKPDLGQFVLSDGALQIGQSSARLSGVFAMGLDPKFGPTIGMSIKAHDVVIHPNDMAAPAEPFESMDFSGWSAPLYGALGIDRFIARKGEATVETTGRIDMLQAGLGINMTVAGQGVSADDLKRLWPYIMGKESRDWFVANVTEGTVAHSRMAFKFPVGSLGLGNEDKPVPKDSMQIDMVGTGVAIKPTAEMAPIAIDGETRLQVDDSNVIISAGGGKLTTADGDIQVTNPALVMDNSNPAESILEISGDISAPIPALLDLAKAQQPDALAAVELPIDLESITGAVDLGLVATISLADEASGRPMDIDYVVNGTVADFASSQPIQDRSIGNGQLAFSANQDGYQLGGTAEIDGMEADVEISGTPTTEPAFRLSSTIDVADLAAMGFDASEFLSGRVRFVAQPMADGSLQMAVDLKEAALNIKDIGISKAAGTSGTLSAIITPAGEITQLNNIDLSFGTVRAIGDLTYHATDGLQAASFSQFGLSEGDDAQLDLVPMDGGYAVRISGKQLDLKPMIRQFFGLGDGAGGVQATQFDQSIALDVKLDRALGYYATTAFNLDVDLLLDGGDMRRANLTAQFSDGNALSVTTNPAPNGRTLSVAFNDAGTILRLLGVYSQLAGGSGSLVLTTDRDVDAEAGQLIMRNFAIVDEANVAQILGNHSDSRAAIARQNRLDFDVAQVEFQRRSDRVEVTNAMLTGDTVGGTARGFIYTDRRQWDLTGTYVPLFGLNNAFQQIPILGPLLGGREGEGLVGVTFAVQGPLDNPVFRINPLSMLVPGAFRELFEFRAKEQPPAAPAQ</sequence>
<feature type="compositionally biased region" description="Polar residues" evidence="1">
    <location>
        <begin position="1"/>
        <end position="16"/>
    </location>
</feature>
<dbReference type="Proteomes" id="UP000595460">
    <property type="component" value="Chromosome"/>
</dbReference>
<reference evidence="3 4" key="1">
    <citation type="submission" date="2021-01" db="EMBL/GenBank/DDBJ databases">
        <title>Genome seq and assembly of Devosia sp. G19.</title>
        <authorList>
            <person name="Chhetri G."/>
        </authorList>
    </citation>
    <scope>NUCLEOTIDE SEQUENCE [LARGE SCALE GENOMIC DNA]</scope>
    <source>
        <strain evidence="3 4">G19</strain>
    </source>
</reference>
<keyword evidence="2" id="KW-0472">Membrane</keyword>
<keyword evidence="4" id="KW-1185">Reference proteome</keyword>
<organism evidence="3 4">
    <name type="scientific">Devosia oryziradicis</name>
    <dbReference type="NCBI Taxonomy" id="2801335"/>
    <lineage>
        <taxon>Bacteria</taxon>
        <taxon>Pseudomonadati</taxon>
        <taxon>Pseudomonadota</taxon>
        <taxon>Alphaproteobacteria</taxon>
        <taxon>Hyphomicrobiales</taxon>
        <taxon>Devosiaceae</taxon>
        <taxon>Devosia</taxon>
    </lineage>
</organism>
<feature type="transmembrane region" description="Helical" evidence="2">
    <location>
        <begin position="29"/>
        <end position="50"/>
    </location>
</feature>
<proteinExistence type="predicted"/>
<evidence type="ECO:0000313" key="4">
    <source>
        <dbReference type="Proteomes" id="UP000595460"/>
    </source>
</evidence>
<dbReference type="RefSeq" id="WP_201654137.1">
    <property type="nucleotide sequence ID" value="NZ_CP068047.1"/>
</dbReference>
<evidence type="ECO:0000313" key="3">
    <source>
        <dbReference type="EMBL" id="QQR35127.1"/>
    </source>
</evidence>
<feature type="region of interest" description="Disordered" evidence="1">
    <location>
        <begin position="260"/>
        <end position="286"/>
    </location>
</feature>
<evidence type="ECO:0000256" key="2">
    <source>
        <dbReference type="SAM" id="Phobius"/>
    </source>
</evidence>
<name>A0ABX7BWZ0_9HYPH</name>
<dbReference type="EMBL" id="CP068047">
    <property type="protein sequence ID" value="QQR35127.1"/>
    <property type="molecule type" value="Genomic_DNA"/>
</dbReference>
<keyword evidence="2" id="KW-0812">Transmembrane</keyword>
<evidence type="ECO:0000256" key="1">
    <source>
        <dbReference type="SAM" id="MobiDB-lite"/>
    </source>
</evidence>
<feature type="region of interest" description="Disordered" evidence="1">
    <location>
        <begin position="1"/>
        <end position="20"/>
    </location>
</feature>
<protein>
    <submittedName>
        <fullName evidence="3">AsmA-like C-terminal domain-containing protein</fullName>
    </submittedName>
</protein>